<dbReference type="InterPro" id="IPR029058">
    <property type="entry name" value="AB_hydrolase_fold"/>
</dbReference>
<feature type="domain" description="Fungal lipase-type" evidence="1">
    <location>
        <begin position="73"/>
        <end position="204"/>
    </location>
</feature>
<dbReference type="CDD" id="cd00519">
    <property type="entry name" value="Lipase_3"/>
    <property type="match status" value="1"/>
</dbReference>
<evidence type="ECO:0000313" key="3">
    <source>
        <dbReference type="Proteomes" id="UP000737113"/>
    </source>
</evidence>
<dbReference type="InterPro" id="IPR051218">
    <property type="entry name" value="Sec_MonoDiacylglyc_Lipase"/>
</dbReference>
<dbReference type="Gene3D" id="3.40.50.1820">
    <property type="entry name" value="alpha/beta hydrolase"/>
    <property type="match status" value="1"/>
</dbReference>
<evidence type="ECO:0000313" key="2">
    <source>
        <dbReference type="EMBL" id="NMH63766.1"/>
    </source>
</evidence>
<name>A0A972FXK4_9GAMM</name>
<keyword evidence="3" id="KW-1185">Reference proteome</keyword>
<dbReference type="PANTHER" id="PTHR45856">
    <property type="entry name" value="ALPHA/BETA-HYDROLASES SUPERFAMILY PROTEIN"/>
    <property type="match status" value="1"/>
</dbReference>
<dbReference type="Proteomes" id="UP000737113">
    <property type="component" value="Unassembled WGS sequence"/>
</dbReference>
<dbReference type="EMBL" id="JAAXYH010000001">
    <property type="protein sequence ID" value="NMH63766.1"/>
    <property type="molecule type" value="Genomic_DNA"/>
</dbReference>
<dbReference type="GO" id="GO:0006629">
    <property type="term" value="P:lipid metabolic process"/>
    <property type="evidence" value="ECO:0007669"/>
    <property type="project" value="InterPro"/>
</dbReference>
<protein>
    <submittedName>
        <fullName evidence="2">Lipase family protein</fullName>
    </submittedName>
</protein>
<accession>A0A972FXK4</accession>
<dbReference type="AlphaFoldDB" id="A0A972FXK4"/>
<comment type="caution">
    <text evidence="2">The sequence shown here is derived from an EMBL/GenBank/DDBJ whole genome shotgun (WGS) entry which is preliminary data.</text>
</comment>
<dbReference type="Pfam" id="PF01764">
    <property type="entry name" value="Lipase_3"/>
    <property type="match status" value="1"/>
</dbReference>
<dbReference type="SUPFAM" id="SSF53474">
    <property type="entry name" value="alpha/beta-Hydrolases"/>
    <property type="match status" value="1"/>
</dbReference>
<sequence length="386" mass="41747">MAMLSPKLASELSSSVYDLIGDSSGLGFGTQYIRNNFEFQRSGIGKTGGFILDRQSGFAAMGVGKDRFQGDAIIAIRGTQFTSAADWSTNAQIGLRMADNKQPVHAGFQRAFSSLRPQFQVFLDQWRSSNPGAAVHCVGHSLGGAIATLTADWVAGHYTDNVNLYTFGAPRVGLSGFSIKNTASVNKIFRCTHGADLVPKVPLWPFIHSPYKGVEYRLDSSQGLSIAAHGMDPKTGAVPGYLSTANTEDWGRLRTRASDFLQPVKLKYPNRHQASFSDYWCERLSAALVTILRETGHLAAITVQAAISGGATFYDLVAQTLEQIARAGESAASDVKGLLGHMLAFAGAVVTTVADLTYKTIRTIFDMLLKRLYAGVREALAWVHRS</sequence>
<dbReference type="InterPro" id="IPR002921">
    <property type="entry name" value="Fungal_lipase-type"/>
</dbReference>
<organism evidence="2 3">
    <name type="scientific">Shewanella salipaludis</name>
    <dbReference type="NCBI Taxonomy" id="2723052"/>
    <lineage>
        <taxon>Bacteria</taxon>
        <taxon>Pseudomonadati</taxon>
        <taxon>Pseudomonadota</taxon>
        <taxon>Gammaproteobacteria</taxon>
        <taxon>Alteromonadales</taxon>
        <taxon>Shewanellaceae</taxon>
        <taxon>Shewanella</taxon>
    </lineage>
</organism>
<evidence type="ECO:0000259" key="1">
    <source>
        <dbReference type="Pfam" id="PF01764"/>
    </source>
</evidence>
<dbReference type="PANTHER" id="PTHR45856:SF24">
    <property type="entry name" value="FUNGAL LIPASE-LIKE DOMAIN-CONTAINING PROTEIN"/>
    <property type="match status" value="1"/>
</dbReference>
<gene>
    <name evidence="2" type="ORF">HC757_01010</name>
</gene>
<proteinExistence type="predicted"/>
<reference evidence="2" key="1">
    <citation type="submission" date="2020-04" db="EMBL/GenBank/DDBJ databases">
        <title>Description of Shewanella salipaludis sp. nov., isolated from a salt marsh.</title>
        <authorList>
            <person name="Park S."/>
            <person name="Yoon J.-H."/>
        </authorList>
    </citation>
    <scope>NUCLEOTIDE SEQUENCE</scope>
    <source>
        <strain evidence="2">SHSM-M6</strain>
    </source>
</reference>